<keyword evidence="7" id="KW-1133">Transmembrane helix</keyword>
<reference evidence="9 10" key="1">
    <citation type="submission" date="2019-12" db="EMBL/GenBank/DDBJ databases">
        <title>Sequencing and analysis of the whole genome of Mycoplasma gallinaceum strain Peacock20181011.</title>
        <authorList>
            <person name="Liu X."/>
            <person name="Qin Z."/>
            <person name="Xu H."/>
        </authorList>
    </citation>
    <scope>NUCLEOTIDE SEQUENCE [LARGE SCALE GENOMIC DNA]</scope>
    <source>
        <strain evidence="9 10">Peacock20181011</strain>
    </source>
</reference>
<dbReference type="GO" id="GO:0006629">
    <property type="term" value="P:lipid metabolic process"/>
    <property type="evidence" value="ECO:0007669"/>
    <property type="project" value="InterPro"/>
</dbReference>
<evidence type="ECO:0000259" key="8">
    <source>
        <dbReference type="SMART" id="SM00148"/>
    </source>
</evidence>
<evidence type="ECO:0000256" key="4">
    <source>
        <dbReference type="ARBA" id="ARBA00030474"/>
    </source>
</evidence>
<dbReference type="RefSeq" id="WP_167845050.1">
    <property type="nucleotide sequence ID" value="NZ_CP047225.1"/>
</dbReference>
<dbReference type="GO" id="GO:0004436">
    <property type="term" value="F:phosphatidylinositol diacylglycerol-lyase activity"/>
    <property type="evidence" value="ECO:0007669"/>
    <property type="project" value="UniProtKB-EC"/>
</dbReference>
<accession>A0A6H0V6A4</accession>
<dbReference type="PROSITE" id="PS50007">
    <property type="entry name" value="PIPLC_X_DOMAIN"/>
    <property type="match status" value="1"/>
</dbReference>
<name>A0A6H0V6A4_9BACT</name>
<evidence type="ECO:0000256" key="1">
    <source>
        <dbReference type="ARBA" id="ARBA00001316"/>
    </source>
</evidence>
<dbReference type="Gene3D" id="3.20.20.190">
    <property type="entry name" value="Phosphatidylinositol (PI) phosphodiesterase"/>
    <property type="match status" value="1"/>
</dbReference>
<dbReference type="PANTHER" id="PTHR13593">
    <property type="match status" value="1"/>
</dbReference>
<evidence type="ECO:0000313" key="9">
    <source>
        <dbReference type="EMBL" id="QIW62035.1"/>
    </source>
</evidence>
<dbReference type="SUPFAM" id="SSF51695">
    <property type="entry name" value="PLC-like phosphodiesterases"/>
    <property type="match status" value="1"/>
</dbReference>
<dbReference type="GO" id="GO:0008081">
    <property type="term" value="F:phosphoric diester hydrolase activity"/>
    <property type="evidence" value="ECO:0007669"/>
    <property type="project" value="InterPro"/>
</dbReference>
<dbReference type="PANTHER" id="PTHR13593:SF113">
    <property type="entry name" value="SI:DKEY-266F7.9"/>
    <property type="match status" value="1"/>
</dbReference>
<keyword evidence="7" id="KW-0812">Transmembrane</keyword>
<organism evidence="9 10">
    <name type="scientific">Mycoplasmopsis gallinacea</name>
    <dbReference type="NCBI Taxonomy" id="29556"/>
    <lineage>
        <taxon>Bacteria</taxon>
        <taxon>Bacillati</taxon>
        <taxon>Mycoplasmatota</taxon>
        <taxon>Mycoplasmoidales</taxon>
        <taxon>Metamycoplasmataceae</taxon>
        <taxon>Mycoplasmopsis</taxon>
    </lineage>
</organism>
<gene>
    <name evidence="9" type="ORF">GOQ20_00960</name>
</gene>
<dbReference type="InterPro" id="IPR051057">
    <property type="entry name" value="PI-PLC_domain"/>
</dbReference>
<evidence type="ECO:0000256" key="3">
    <source>
        <dbReference type="ARBA" id="ARBA00019758"/>
    </source>
</evidence>
<comment type="catalytic activity">
    <reaction evidence="1">
        <text>a 1,2-diacyl-sn-glycero-3-phospho-(1D-myo-inositol) = 1D-myo-inositol 1,2-cyclic phosphate + a 1,2-diacyl-sn-glycerol</text>
        <dbReference type="Rhea" id="RHEA:17093"/>
        <dbReference type="ChEBI" id="CHEBI:17815"/>
        <dbReference type="ChEBI" id="CHEBI:57880"/>
        <dbReference type="ChEBI" id="CHEBI:58484"/>
        <dbReference type="EC" id="4.6.1.13"/>
    </reaction>
</comment>
<evidence type="ECO:0000256" key="5">
    <source>
        <dbReference type="ARBA" id="ARBA00030782"/>
    </source>
</evidence>
<dbReference type="EMBL" id="CP047225">
    <property type="protein sequence ID" value="QIW62035.1"/>
    <property type="molecule type" value="Genomic_DNA"/>
</dbReference>
<proteinExistence type="predicted"/>
<dbReference type="Gene3D" id="1.20.120.1850">
    <property type="entry name" value="Ebh helix bundles repeating unit (S and A modules)"/>
    <property type="match status" value="2"/>
</dbReference>
<sequence>MKWKNKINFLATAAIATTLFSLSSYRMTNQNYDRNEISSVDITKTRLNFNDWMKYVDGRKPLSHLSIPGTHDSAMFSGSGIKWFFGQAWAKTQSRDFTQQLKEGIRFFDIRISSDMWINHGGAYSNSTFEQYISQMASFLSNYPSETIIIRVKDENENISRMSEKNRKEWANKIETVWNRFNRFLFKNETGNSSINPTLDQLRGKMFIINNMHHLVVDKDKRYGTYWRAPNMIIQDEYETEENIKLNLINIVMDESNRGDYKNWLHINFTTRSKGGSRPYQTAPPINQKVYEKFNRETNLLRTGISVFDHPSDALIEKIIKTNYTYTQAELENTEWFPVKTLSFLNNINEGEEFLIYNGDSNGFQGEATVISEGSNQETKYNLVFDHTNHKVSLDGYVFRKNDQITLNYYMKTEDNIYYKGLQYNKGSFSFRVRENEAFTRLIQTTENATNLLISQLREKGLGDSSVEIKFLKTKFLDSISSIKAIRLPIRENALKLKSLSDFIANNKDKWLEIIDKKKDVKTKLDQTSSLLISGDYLDSTPVQTLLGQISRFENGYNEIFENSVYNNNFFDSIYDAVNLLTKKVEAYNEVVIDNLSTGKTEIESSLNSQSQYQWGKEQYLKFINDKKTLINEQISSIINDISLSAIDPHKESAISFNNEIKVYREFWKANSRLLEQKLNQATNLAQSQKNKLENQYISVLNSMDQVLVNNLINEIDQLNTYTKKAQDSISQNNTFINSDNFRHSQESKRNRYNELISILVNNFSSQNPQYLGLNTTNLISTVNEIESIKTDINTHWTNIQEYKNHQKTYILNNLPNLPKFKLNSYAVQIENSYDNSAIDEIVNNAKTKNNLNEIETLLNSKQYLNSAQKESFRTLLLASESQDSYNTTSLELEQLESLMNQASSLWEQNINYKQNPNYTEASSSLQSNFSLVYNALKNIFVDNKNANHIAKSVSGVIENFEKAKRELNGQEVLNNKKAEVSSFLERSILFNETKALFKQFISSSNSVNSLNNIDNQINEFLLSYQKLQNISSANSHIYNVLADSFKNLNTDNFDKYKVLFKNINDTSDFINKFKEILVSLKKAQNNFSEISNHSELKNEFFNFVNQIDSLLASSHKIDQDLINSTTQQISTFVTNLQIKEARMNFENELNLLNEFKNQLVNSKGESNPVVMKINNKISEFNNNVASNTKEVYENQIPLVKSFLTQMQLENSLNDLDRTITKAQEFINNNQNQTNESINNLRALVAEIDSQKSSYNSFETVEQKNEYLKSSIEQTRRDVAFTKYQNLKEKVDVSLVNFKDKYANNSEATFVTELEQFLADIDLKIQNNPSIEQIISNTNLLNQKYNWALEQDILLTQKGDEKNKNLSILNLLISKNEELLAQMKTFSNLNSNSSTYESNINNIKNNLSSASNEDLKQYINDLNVQYASNEIFILTEIIDQWIQKLSDKEISLTSKFTQEDAIVKKISSKIANLNNLKSNSNKEEISNALDVLPTFETEINNLENAKDQALSNFNQELLAIEKLAEKINPNNNFISEQLVSLHGKFTDLKNKVKVKDELEITREISNLQNWKANVSLLIKQSSLQKTLNKVNEQLHLISSQYTNIEMFVSEIREKLEQIASSSFVINVKENLIDENNLKVVNLISEIQNKRLHLEAQRIKNEALNKFEVEQEKTLALLEQYRIKFPYLNNYQNQLSELLSQINSELPGYSGEALLAKAQELKNENDKHNEIQIKEAFRIQKERANDILEKLKTVSYNASDLKDIYNQSVNTTNLSITKTKELTNSLDNLSTKYESVYKELIANNAKKQRQLKVDEIKQKMQELDQVISNNEIYSSLVNDAQSQNNQLQNWNYEPLNDSTFEEEYRNWQTVFEQLEDKKTQIHAEHQKQVQKAKERLNAVLNEFQDIFTSHNTSVEDEIKKPFIVYFKQVNLIKDQISLNKLETEIETAKERLNELKDKIESRKVLEKEVSALINKINQQWFSNNNFVDLDRYKQNFRDFATLNYQNMQKERLQEIKTALISFENSNSNKINSIITFRKRLDADFRLNLSEVDTLLEHLLGFENSPLIDSFKKYANDLKTIDVSKLTNQQFNELNVMVKKEIDKIYNNFTNNNEANKLKLISTNKELIKGDNLSEFQKEKFSEINSPQNEFINIQKLNSDINAVNHAISNLQTDSLNDKQIESEKEKASQIIDAEKAQQFTQENKDLNNSMKQLRKELRLLDQKVQNGNLNSTDLKKYQSLKGEINLEQNMDNNQVKEKIRKINLFKEQLGIVSQNSSSTSKSNALAITLSVVLGLLVPFAGVGLFFLNKKFGWIKFKNSN</sequence>
<dbReference type="InterPro" id="IPR017946">
    <property type="entry name" value="PLC-like_Pdiesterase_TIM-brl"/>
</dbReference>
<dbReference type="EC" id="4.6.1.13" evidence="2"/>
<feature type="domain" description="Phosphatidylinositol-specific phospholipase C X" evidence="8">
    <location>
        <begin position="56"/>
        <end position="211"/>
    </location>
</feature>
<dbReference type="SMART" id="SM00148">
    <property type="entry name" value="PLCXc"/>
    <property type="match status" value="1"/>
</dbReference>
<keyword evidence="7" id="KW-0472">Membrane</keyword>
<evidence type="ECO:0000256" key="7">
    <source>
        <dbReference type="SAM" id="Phobius"/>
    </source>
</evidence>
<dbReference type="Proteomes" id="UP000503310">
    <property type="component" value="Chromosome"/>
</dbReference>
<keyword evidence="6" id="KW-0175">Coiled coil</keyword>
<evidence type="ECO:0000256" key="2">
    <source>
        <dbReference type="ARBA" id="ARBA00012581"/>
    </source>
</evidence>
<evidence type="ECO:0000256" key="6">
    <source>
        <dbReference type="SAM" id="Coils"/>
    </source>
</evidence>
<feature type="transmembrane region" description="Helical" evidence="7">
    <location>
        <begin position="2283"/>
        <end position="2306"/>
    </location>
</feature>
<feature type="coiled-coil region" evidence="6">
    <location>
        <begin position="2152"/>
        <end position="2229"/>
    </location>
</feature>
<protein>
    <recommendedName>
        <fullName evidence="3">1-phosphatidylinositol phosphodiesterase</fullName>
        <ecNumber evidence="2">4.6.1.13</ecNumber>
    </recommendedName>
    <alternativeName>
        <fullName evidence="4">Phosphatidylinositol diacylglycerol-lyase</fullName>
    </alternativeName>
    <alternativeName>
        <fullName evidence="5">Phosphatidylinositol-specific phospholipase C</fullName>
    </alternativeName>
</protein>
<dbReference type="InterPro" id="IPR000909">
    <property type="entry name" value="PLipase_C_PInositol-sp_X_dom"/>
</dbReference>
<evidence type="ECO:0000313" key="10">
    <source>
        <dbReference type="Proteomes" id="UP000503310"/>
    </source>
</evidence>
<feature type="coiled-coil region" evidence="6">
    <location>
        <begin position="1930"/>
        <end position="1974"/>
    </location>
</feature>
<feature type="coiled-coil region" evidence="6">
    <location>
        <begin position="1463"/>
        <end position="1512"/>
    </location>
</feature>